<organism evidence="1 2">
    <name type="scientific">Roridomyces roridus</name>
    <dbReference type="NCBI Taxonomy" id="1738132"/>
    <lineage>
        <taxon>Eukaryota</taxon>
        <taxon>Fungi</taxon>
        <taxon>Dikarya</taxon>
        <taxon>Basidiomycota</taxon>
        <taxon>Agaricomycotina</taxon>
        <taxon>Agaricomycetes</taxon>
        <taxon>Agaricomycetidae</taxon>
        <taxon>Agaricales</taxon>
        <taxon>Marasmiineae</taxon>
        <taxon>Mycenaceae</taxon>
        <taxon>Roridomyces</taxon>
    </lineage>
</organism>
<name>A0AAD7BLQ5_9AGAR</name>
<dbReference type="EMBL" id="JARKIF010000013">
    <property type="protein sequence ID" value="KAJ7624596.1"/>
    <property type="molecule type" value="Genomic_DNA"/>
</dbReference>
<proteinExistence type="predicted"/>
<protein>
    <submittedName>
        <fullName evidence="1">Uncharacterized protein</fullName>
    </submittedName>
</protein>
<evidence type="ECO:0000313" key="2">
    <source>
        <dbReference type="Proteomes" id="UP001221142"/>
    </source>
</evidence>
<comment type="caution">
    <text evidence="1">The sequence shown here is derived from an EMBL/GenBank/DDBJ whole genome shotgun (WGS) entry which is preliminary data.</text>
</comment>
<reference evidence="1" key="1">
    <citation type="submission" date="2023-03" db="EMBL/GenBank/DDBJ databases">
        <title>Massive genome expansion in bonnet fungi (Mycena s.s.) driven by repeated elements and novel gene families across ecological guilds.</title>
        <authorList>
            <consortium name="Lawrence Berkeley National Laboratory"/>
            <person name="Harder C.B."/>
            <person name="Miyauchi S."/>
            <person name="Viragh M."/>
            <person name="Kuo A."/>
            <person name="Thoen E."/>
            <person name="Andreopoulos B."/>
            <person name="Lu D."/>
            <person name="Skrede I."/>
            <person name="Drula E."/>
            <person name="Henrissat B."/>
            <person name="Morin E."/>
            <person name="Kohler A."/>
            <person name="Barry K."/>
            <person name="LaButti K."/>
            <person name="Morin E."/>
            <person name="Salamov A."/>
            <person name="Lipzen A."/>
            <person name="Mereny Z."/>
            <person name="Hegedus B."/>
            <person name="Baldrian P."/>
            <person name="Stursova M."/>
            <person name="Weitz H."/>
            <person name="Taylor A."/>
            <person name="Grigoriev I.V."/>
            <person name="Nagy L.G."/>
            <person name="Martin F."/>
            <person name="Kauserud H."/>
        </authorList>
    </citation>
    <scope>NUCLEOTIDE SEQUENCE</scope>
    <source>
        <strain evidence="1">9284</strain>
    </source>
</reference>
<accession>A0AAD7BLQ5</accession>
<evidence type="ECO:0000313" key="1">
    <source>
        <dbReference type="EMBL" id="KAJ7624596.1"/>
    </source>
</evidence>
<dbReference type="AlphaFoldDB" id="A0AAD7BLQ5"/>
<dbReference type="Proteomes" id="UP001221142">
    <property type="component" value="Unassembled WGS sequence"/>
</dbReference>
<sequence length="267" mass="29886">MVGLHKPGIFSLPSTSSPMYFGEYVLIHTVRHSLTFLGPLEDVPTGYLFLGPVDNFRRDTGPDSPAYWLTDPSGAERLTVEEARSLGFPQIQLELRVMALYWSETVYEGIRQFHTAKGYDPDGFDVAIELGCPLYELACSREDFQAHWNLKQRMTMTILTKVHLAKAQRDALTASQRMTKVTPWRQSALVTVLSTHCHLKQPVTTETSMILASSPSLRTSSTTLKPHALEWSSFKFSSFSFLLPLDSPCVMLCSTSSCIIPSMASER</sequence>
<gene>
    <name evidence="1" type="ORF">FB45DRAFT_84805</name>
</gene>
<keyword evidence="2" id="KW-1185">Reference proteome</keyword>